<feature type="transmembrane region" description="Helical" evidence="8">
    <location>
        <begin position="141"/>
        <end position="165"/>
    </location>
</feature>
<dbReference type="SUPFAM" id="SSF103473">
    <property type="entry name" value="MFS general substrate transporter"/>
    <property type="match status" value="1"/>
</dbReference>
<feature type="transmembrane region" description="Helical" evidence="8">
    <location>
        <begin position="109"/>
        <end position="129"/>
    </location>
</feature>
<keyword evidence="4" id="KW-1003">Cell membrane</keyword>
<keyword evidence="8" id="KW-0997">Cell inner membrane</keyword>
<evidence type="ECO:0000256" key="5">
    <source>
        <dbReference type="ARBA" id="ARBA00022692"/>
    </source>
</evidence>
<keyword evidence="7 8" id="KW-0472">Membrane</keyword>
<feature type="transmembrane region" description="Helical" evidence="8">
    <location>
        <begin position="256"/>
        <end position="274"/>
    </location>
</feature>
<sequence>MTAKTLSNPSEQMGTLLIIILGALAAITPLAIDMYLPAMPSIADDLGAMSGAVQSTLAAYTAGFALGQLVHGPLSDSLGRRRVMLSGVLMFMVGAVLCASAESIEQLTIIRAIQGFAGAAAAVVVQALVRDLFEREQFSRTMSFITLVMTLAPLVAPMLGGHLALWFGWRSIFWVLAGFAAIVIVMVYIAIPETLKPEARKPLNFSSVMRNYAKLLRNRSVLGYLLASGFSFAGMFAFLTSGSFVYISYYGLSPDAFGYMFGLNVVCLIIMTTINGRFVTRLGCRNMLMIGLGVQLFAGITVFLAQLFNAGFWGTAIPVMMFVGGISMVASNISASVLNEYPDIAGTAASLMGTMRFGVGTIIGFILSLISAHSPWPMVIAITTCGVLSSASYWFLARKNEK</sequence>
<keyword evidence="5 8" id="KW-0812">Transmembrane</keyword>
<dbReference type="RefSeq" id="WP_068904706.1">
    <property type="nucleotide sequence ID" value="NZ_JBHUIF010000029.1"/>
</dbReference>
<dbReference type="OrthoDB" id="9814303at2"/>
<dbReference type="PROSITE" id="PS50096">
    <property type="entry name" value="IQ"/>
    <property type="match status" value="1"/>
</dbReference>
<comment type="similarity">
    <text evidence="2 8">Belongs to the major facilitator superfamily. Bcr/CmlA family.</text>
</comment>
<dbReference type="PROSITE" id="PS50850">
    <property type="entry name" value="MFS"/>
    <property type="match status" value="1"/>
</dbReference>
<dbReference type="NCBIfam" id="TIGR00710">
    <property type="entry name" value="efflux_Bcr_CflA"/>
    <property type="match status" value="1"/>
</dbReference>
<reference evidence="10 11" key="1">
    <citation type="submission" date="2016-05" db="EMBL/GenBank/DDBJ databases">
        <title>Genomic Taxonomy of the Vibrionaceae.</title>
        <authorList>
            <person name="Gomez-Gil B."/>
            <person name="Enciso-Ibarra J."/>
        </authorList>
    </citation>
    <scope>NUCLEOTIDE SEQUENCE [LARGE SCALE GENOMIC DNA]</scope>
    <source>
        <strain evidence="10 11">CAIM 1920</strain>
    </source>
</reference>
<feature type="transmembrane region" description="Helical" evidence="8">
    <location>
        <begin position="83"/>
        <end position="103"/>
    </location>
</feature>
<protein>
    <recommendedName>
        <fullName evidence="8">Bcr/CflA family efflux transporter</fullName>
    </recommendedName>
</protein>
<dbReference type="AlphaFoldDB" id="A0A1C3ED78"/>
<feature type="transmembrane region" description="Helical" evidence="8">
    <location>
        <begin position="171"/>
        <end position="191"/>
    </location>
</feature>
<evidence type="ECO:0000256" key="8">
    <source>
        <dbReference type="RuleBase" id="RU365088"/>
    </source>
</evidence>
<dbReference type="STRING" id="1080227.A8L45_17760"/>
<dbReference type="Pfam" id="PF07690">
    <property type="entry name" value="MFS_1"/>
    <property type="match status" value="1"/>
</dbReference>
<evidence type="ECO:0000256" key="4">
    <source>
        <dbReference type="ARBA" id="ARBA00022475"/>
    </source>
</evidence>
<gene>
    <name evidence="10" type="ORF">A8L45_17760</name>
</gene>
<dbReference type="PANTHER" id="PTHR23502:SF132">
    <property type="entry name" value="POLYAMINE TRANSPORTER 2-RELATED"/>
    <property type="match status" value="1"/>
</dbReference>
<dbReference type="Gene3D" id="1.20.1720.10">
    <property type="entry name" value="Multidrug resistance protein D"/>
    <property type="match status" value="1"/>
</dbReference>
<evidence type="ECO:0000256" key="7">
    <source>
        <dbReference type="ARBA" id="ARBA00023136"/>
    </source>
</evidence>
<comment type="caution">
    <text evidence="10">The sequence shown here is derived from an EMBL/GenBank/DDBJ whole genome shotgun (WGS) entry which is preliminary data.</text>
</comment>
<feature type="transmembrane region" description="Helical" evidence="8">
    <location>
        <begin position="376"/>
        <end position="396"/>
    </location>
</feature>
<dbReference type="CDD" id="cd17320">
    <property type="entry name" value="MFS_MdfA_MDR_like"/>
    <property type="match status" value="1"/>
</dbReference>
<keyword evidence="6 8" id="KW-1133">Transmembrane helix</keyword>
<dbReference type="GO" id="GO:0005886">
    <property type="term" value="C:plasma membrane"/>
    <property type="evidence" value="ECO:0007669"/>
    <property type="project" value="UniProtKB-SubCell"/>
</dbReference>
<organism evidence="10 11">
    <name type="scientific">Veronia pacifica</name>
    <dbReference type="NCBI Taxonomy" id="1080227"/>
    <lineage>
        <taxon>Bacteria</taxon>
        <taxon>Pseudomonadati</taxon>
        <taxon>Pseudomonadota</taxon>
        <taxon>Gammaproteobacteria</taxon>
        <taxon>Vibrionales</taxon>
        <taxon>Vibrionaceae</taxon>
        <taxon>Veronia</taxon>
    </lineage>
</organism>
<evidence type="ECO:0000256" key="1">
    <source>
        <dbReference type="ARBA" id="ARBA00004651"/>
    </source>
</evidence>
<keyword evidence="3 8" id="KW-0813">Transport</keyword>
<evidence type="ECO:0000313" key="10">
    <source>
        <dbReference type="EMBL" id="ODA31207.1"/>
    </source>
</evidence>
<dbReference type="InterPro" id="IPR020846">
    <property type="entry name" value="MFS_dom"/>
</dbReference>
<dbReference type="InterPro" id="IPR011701">
    <property type="entry name" value="MFS"/>
</dbReference>
<feature type="transmembrane region" description="Helical" evidence="8">
    <location>
        <begin position="52"/>
        <end position="71"/>
    </location>
</feature>
<dbReference type="Proteomes" id="UP000094936">
    <property type="component" value="Unassembled WGS sequence"/>
</dbReference>
<dbReference type="GO" id="GO:1990961">
    <property type="term" value="P:xenobiotic detoxification by transmembrane export across the plasma membrane"/>
    <property type="evidence" value="ECO:0007669"/>
    <property type="project" value="InterPro"/>
</dbReference>
<proteinExistence type="inferred from homology"/>
<evidence type="ECO:0000259" key="9">
    <source>
        <dbReference type="PROSITE" id="PS50850"/>
    </source>
</evidence>
<feature type="transmembrane region" description="Helical" evidence="8">
    <location>
        <begin position="12"/>
        <end position="32"/>
    </location>
</feature>
<feature type="transmembrane region" description="Helical" evidence="8">
    <location>
        <begin position="221"/>
        <end position="250"/>
    </location>
</feature>
<dbReference type="NCBIfam" id="NF008314">
    <property type="entry name" value="PRK11102.1"/>
    <property type="match status" value="1"/>
</dbReference>
<evidence type="ECO:0000256" key="3">
    <source>
        <dbReference type="ARBA" id="ARBA00022448"/>
    </source>
</evidence>
<evidence type="ECO:0000256" key="2">
    <source>
        <dbReference type="ARBA" id="ARBA00006236"/>
    </source>
</evidence>
<evidence type="ECO:0000313" key="11">
    <source>
        <dbReference type="Proteomes" id="UP000094936"/>
    </source>
</evidence>
<feature type="transmembrane region" description="Helical" evidence="8">
    <location>
        <begin position="345"/>
        <end position="370"/>
    </location>
</feature>
<feature type="transmembrane region" description="Helical" evidence="8">
    <location>
        <begin position="286"/>
        <end position="305"/>
    </location>
</feature>
<dbReference type="InterPro" id="IPR036259">
    <property type="entry name" value="MFS_trans_sf"/>
</dbReference>
<dbReference type="PANTHER" id="PTHR23502">
    <property type="entry name" value="MAJOR FACILITATOR SUPERFAMILY"/>
    <property type="match status" value="1"/>
</dbReference>
<dbReference type="GO" id="GO:0015385">
    <property type="term" value="F:sodium:proton antiporter activity"/>
    <property type="evidence" value="ECO:0007669"/>
    <property type="project" value="TreeGrafter"/>
</dbReference>
<name>A0A1C3ED78_9GAMM</name>
<dbReference type="EMBL" id="LYBM01000039">
    <property type="protein sequence ID" value="ODA31207.1"/>
    <property type="molecule type" value="Genomic_DNA"/>
</dbReference>
<feature type="transmembrane region" description="Helical" evidence="8">
    <location>
        <begin position="311"/>
        <end position="333"/>
    </location>
</feature>
<dbReference type="GO" id="GO:0042910">
    <property type="term" value="F:xenobiotic transmembrane transporter activity"/>
    <property type="evidence" value="ECO:0007669"/>
    <property type="project" value="InterPro"/>
</dbReference>
<accession>A0A1C3ED78</accession>
<dbReference type="FunFam" id="1.20.1720.10:FF:000005">
    <property type="entry name" value="Bcr/CflA family efflux transporter"/>
    <property type="match status" value="1"/>
</dbReference>
<evidence type="ECO:0000256" key="6">
    <source>
        <dbReference type="ARBA" id="ARBA00022989"/>
    </source>
</evidence>
<dbReference type="InterPro" id="IPR004812">
    <property type="entry name" value="Efflux_drug-R_Bcr/CmlA"/>
</dbReference>
<keyword evidence="11" id="KW-1185">Reference proteome</keyword>
<feature type="domain" description="Major facilitator superfamily (MFS) profile" evidence="9">
    <location>
        <begin position="15"/>
        <end position="401"/>
    </location>
</feature>
<comment type="subcellular location">
    <subcellularLocation>
        <location evidence="8">Cell inner membrane</location>
        <topology evidence="8">Multi-pass membrane protein</topology>
    </subcellularLocation>
    <subcellularLocation>
        <location evidence="1">Cell membrane</location>
        <topology evidence="1">Multi-pass membrane protein</topology>
    </subcellularLocation>
</comment>